<feature type="compositionally biased region" description="Basic and acidic residues" evidence="9">
    <location>
        <begin position="126"/>
        <end position="183"/>
    </location>
</feature>
<protein>
    <recommendedName>
        <fullName evidence="7">Cilia- and flagella-associated protein 45</fullName>
    </recommendedName>
</protein>
<dbReference type="OMA" id="AKCSAMW"/>
<evidence type="ECO:0000313" key="11">
    <source>
        <dbReference type="Proteomes" id="UP000001819"/>
    </source>
</evidence>
<keyword evidence="2" id="KW-0282">Flagellum</keyword>
<dbReference type="InParanoid" id="A0A6I8UH43"/>
<dbReference type="RefSeq" id="XP_001355417.3">
    <property type="nucleotide sequence ID" value="XM_001355381.3"/>
</dbReference>
<keyword evidence="11" id="KW-1185">Reference proteome</keyword>
<evidence type="ECO:0000256" key="4">
    <source>
        <dbReference type="ARBA" id="ARBA00023069"/>
    </source>
</evidence>
<evidence type="ECO:0000256" key="7">
    <source>
        <dbReference type="ARBA" id="ARBA00034142"/>
    </source>
</evidence>
<dbReference type="Bgee" id="FBgn0078630">
    <property type="expression patterns" value="Expressed in male reproductive system and 1 other cell type or tissue"/>
</dbReference>
<evidence type="ECO:0000256" key="6">
    <source>
        <dbReference type="ARBA" id="ARBA00034116"/>
    </source>
</evidence>
<evidence type="ECO:0000256" key="2">
    <source>
        <dbReference type="ARBA" id="ARBA00022846"/>
    </source>
</evidence>
<dbReference type="GO" id="GO:0031514">
    <property type="term" value="C:motile cilium"/>
    <property type="evidence" value="ECO:0007669"/>
    <property type="project" value="UniProtKB-SubCell"/>
</dbReference>
<feature type="compositionally biased region" description="Basic and acidic residues" evidence="9">
    <location>
        <begin position="47"/>
        <end position="60"/>
    </location>
</feature>
<evidence type="ECO:0000256" key="1">
    <source>
        <dbReference type="ARBA" id="ARBA00004230"/>
    </source>
</evidence>
<dbReference type="InterPro" id="IPR043597">
    <property type="entry name" value="TPH_dom"/>
</dbReference>
<evidence type="ECO:0000256" key="8">
    <source>
        <dbReference type="SAM" id="Coils"/>
    </source>
</evidence>
<evidence type="ECO:0000313" key="12">
    <source>
        <dbReference type="RefSeq" id="XP_001355417.3"/>
    </source>
</evidence>
<evidence type="ECO:0000256" key="5">
    <source>
        <dbReference type="ARBA" id="ARBA00023273"/>
    </source>
</evidence>
<feature type="coiled-coil region" evidence="8">
    <location>
        <begin position="370"/>
        <end position="397"/>
    </location>
</feature>
<sequence length="582" mass="68351">MPKEMPCEPRASKGLLPPECYDRTGKVVYFENAASRVPKVEAAPCGVRRDRPVKPKDAQGKRILPPGTRPPGPVPGALAAVARRIGGNKPTPSQKRVESGKATFFHVQGQSWESKGFAELTTEELDRMRSLRPKTADEKRSEQAQRQDEQRFQTEETERMRNYFHSIDERRREKERERQRQQDVEAADIDEEQRAEAKRLQVLHNSLNARYERDERVREATKAISEAKCSAMWTSQIQERRLLDSIQQAYDAQQARKNLEYNNSKWGTAEQKDAADENKRKQFGADVRQQILDRQHMRYVAQDRQKQEAREVRAAVDEYKKAEAHNILKISQGKLNYREELDKYNRLHREFVRMMCLQDQSDEQRAHDYLIQKEAKLREERAEMQAHQAEVKRQRDALFIIQQKILDAKDNHDEMRFIAEHERLERKYRETERLAAEKERRIADELRKGNLEQMERLSQMKACYYAQRERDTKEMMKDRAEEEEKRKLEVEADKVKREKLRSGVACQMEQREKARRRELENERLEFEKSRAAEAQRQMEIDTVIAVKLDELTKRGCLPGQALSTLKGRVANAAHKKLGAELS</sequence>
<dbReference type="AlphaFoldDB" id="A0A6I8UH43"/>
<feature type="coiled-coil region" evidence="8">
    <location>
        <begin position="421"/>
        <end position="537"/>
    </location>
</feature>
<proteinExistence type="inferred from homology"/>
<reference evidence="12" key="1">
    <citation type="submission" date="2025-08" db="UniProtKB">
        <authorList>
            <consortium name="RefSeq"/>
        </authorList>
    </citation>
    <scope>IDENTIFICATION</scope>
    <source>
        <strain evidence="12">MV-25-SWS-2005</strain>
        <tissue evidence="12">Whole body</tissue>
    </source>
</reference>
<comment type="subcellular location">
    <subcellularLocation>
        <location evidence="1">Cell projection</location>
        <location evidence="1">Cilium</location>
        <location evidence="1">Flagellum</location>
    </subcellularLocation>
</comment>
<dbReference type="KEGG" id="dpo:4815771"/>
<evidence type="ECO:0000259" key="10">
    <source>
        <dbReference type="Pfam" id="PF13868"/>
    </source>
</evidence>
<gene>
    <name evidence="12" type="primary">LOC4815771</name>
</gene>
<organism evidence="11 12">
    <name type="scientific">Drosophila pseudoobscura pseudoobscura</name>
    <name type="common">Fruit fly</name>
    <dbReference type="NCBI Taxonomy" id="46245"/>
    <lineage>
        <taxon>Eukaryota</taxon>
        <taxon>Metazoa</taxon>
        <taxon>Ecdysozoa</taxon>
        <taxon>Arthropoda</taxon>
        <taxon>Hexapoda</taxon>
        <taxon>Insecta</taxon>
        <taxon>Pterygota</taxon>
        <taxon>Neoptera</taxon>
        <taxon>Endopterygota</taxon>
        <taxon>Diptera</taxon>
        <taxon>Brachycera</taxon>
        <taxon>Muscomorpha</taxon>
        <taxon>Ephydroidea</taxon>
        <taxon>Drosophilidae</taxon>
        <taxon>Drosophila</taxon>
        <taxon>Sophophora</taxon>
    </lineage>
</organism>
<keyword evidence="4" id="KW-0969">Cilium</keyword>
<dbReference type="Proteomes" id="UP000001819">
    <property type="component" value="Chromosome X"/>
</dbReference>
<dbReference type="PANTHER" id="PTHR15504">
    <property type="entry name" value="NASOPHARYNGEAL EPITHELIUM SPECIFIC PROTEIN 1"/>
    <property type="match status" value="1"/>
</dbReference>
<accession>A0A6I8UH43</accession>
<feature type="domain" description="Trichohyalin-plectin-homology" evidence="10">
    <location>
        <begin position="211"/>
        <end position="558"/>
    </location>
</feature>
<feature type="region of interest" description="Disordered" evidence="9">
    <location>
        <begin position="43"/>
        <end position="75"/>
    </location>
</feature>
<dbReference type="InterPro" id="IPR033253">
    <property type="entry name" value="CFAP45"/>
</dbReference>
<keyword evidence="5" id="KW-0966">Cell projection</keyword>
<evidence type="ECO:0000256" key="3">
    <source>
        <dbReference type="ARBA" id="ARBA00023054"/>
    </source>
</evidence>
<dbReference type="Pfam" id="PF13868">
    <property type="entry name" value="TPH"/>
    <property type="match status" value="1"/>
</dbReference>
<evidence type="ECO:0000256" key="9">
    <source>
        <dbReference type="SAM" id="MobiDB-lite"/>
    </source>
</evidence>
<feature type="region of interest" description="Disordered" evidence="9">
    <location>
        <begin position="126"/>
        <end position="192"/>
    </location>
</feature>
<keyword evidence="3 8" id="KW-0175">Coiled coil</keyword>
<name>A0A6I8UH43_DROPS</name>
<dbReference type="ExpressionAtlas" id="A0A6I8UH43">
    <property type="expression patterns" value="baseline"/>
</dbReference>
<comment type="similarity">
    <text evidence="6">Belongs to the CFAP45 family.</text>
</comment>
<dbReference type="PANTHER" id="PTHR15504:SF0">
    <property type="entry name" value="CILIA- AND FLAGELLA-ASSOCIATED PROTEIN 45"/>
    <property type="match status" value="1"/>
</dbReference>